<dbReference type="RefSeq" id="WP_314012418.1">
    <property type="nucleotide sequence ID" value="NZ_JAVTTP010000001.1"/>
</dbReference>
<dbReference type="EMBL" id="JAVTTP010000001">
    <property type="protein sequence ID" value="MDT7827478.1"/>
    <property type="molecule type" value="Genomic_DNA"/>
</dbReference>
<gene>
    <name evidence="2" type="ORF">RQM65_02220</name>
</gene>
<keyword evidence="3" id="KW-1185">Reference proteome</keyword>
<dbReference type="EC" id="2.1.-.-" evidence="2"/>
<name>A0ABU3L1M6_9FLAO</name>
<dbReference type="GO" id="GO:0032259">
    <property type="term" value="P:methylation"/>
    <property type="evidence" value="ECO:0007669"/>
    <property type="project" value="UniProtKB-KW"/>
</dbReference>
<comment type="caution">
    <text evidence="2">The sequence shown here is derived from an EMBL/GenBank/DDBJ whole genome shotgun (WGS) entry which is preliminary data.</text>
</comment>
<dbReference type="PANTHER" id="PTHR12843:SF5">
    <property type="entry name" value="EEF1A LYSINE METHYLTRANSFERASE 2"/>
    <property type="match status" value="1"/>
</dbReference>
<evidence type="ECO:0000313" key="3">
    <source>
        <dbReference type="Proteomes" id="UP001250656"/>
    </source>
</evidence>
<dbReference type="SUPFAM" id="SSF53335">
    <property type="entry name" value="S-adenosyl-L-methionine-dependent methyltransferases"/>
    <property type="match status" value="1"/>
</dbReference>
<feature type="domain" description="Methyltransferase" evidence="1">
    <location>
        <begin position="46"/>
        <end position="133"/>
    </location>
</feature>
<organism evidence="2 3">
    <name type="scientific">Pricia mediterranea</name>
    <dbReference type="NCBI Taxonomy" id="3076079"/>
    <lineage>
        <taxon>Bacteria</taxon>
        <taxon>Pseudomonadati</taxon>
        <taxon>Bacteroidota</taxon>
        <taxon>Flavobacteriia</taxon>
        <taxon>Flavobacteriales</taxon>
        <taxon>Flavobacteriaceae</taxon>
        <taxon>Pricia</taxon>
    </lineage>
</organism>
<keyword evidence="2" id="KW-0808">Transferase</keyword>
<dbReference type="PANTHER" id="PTHR12843">
    <property type="entry name" value="PROTEIN-LYSINE N-METHYLTRANSFERASE METTL10"/>
    <property type="match status" value="1"/>
</dbReference>
<dbReference type="InterPro" id="IPR041698">
    <property type="entry name" value="Methyltransf_25"/>
</dbReference>
<protein>
    <submittedName>
        <fullName evidence="2">Class I SAM-dependent methyltransferase</fullName>
        <ecNumber evidence="2">2.1.-.-</ecNumber>
    </submittedName>
</protein>
<sequence length="203" mass="23199">MKLNRKNHWEDVYKTKSPNEVSWTQEVPKISLDFIRSFEVDKTAKIIDIGGGDSKFVDFLLDEGYENITVLDISAKSLEKSQKRLGDKAKNVTWLTSDVTEFEPDTTYDVWHDRATFHFLTQPEEVAKYIAIATRAVSSFLTVGTFSENGPEKCSGLEIRQYSEEKLTTAFKGGFDKIRCVAEDHATPFGTEQNFLFCGFRKR</sequence>
<dbReference type="Gene3D" id="3.40.50.150">
    <property type="entry name" value="Vaccinia Virus protein VP39"/>
    <property type="match status" value="1"/>
</dbReference>
<dbReference type="Pfam" id="PF13649">
    <property type="entry name" value="Methyltransf_25"/>
    <property type="match status" value="1"/>
</dbReference>
<dbReference type="InterPro" id="IPR029063">
    <property type="entry name" value="SAM-dependent_MTases_sf"/>
</dbReference>
<evidence type="ECO:0000313" key="2">
    <source>
        <dbReference type="EMBL" id="MDT7827478.1"/>
    </source>
</evidence>
<dbReference type="CDD" id="cd02440">
    <property type="entry name" value="AdoMet_MTases"/>
    <property type="match status" value="1"/>
</dbReference>
<proteinExistence type="predicted"/>
<dbReference type="Proteomes" id="UP001250656">
    <property type="component" value="Unassembled WGS sequence"/>
</dbReference>
<evidence type="ECO:0000259" key="1">
    <source>
        <dbReference type="Pfam" id="PF13649"/>
    </source>
</evidence>
<dbReference type="GO" id="GO:0008168">
    <property type="term" value="F:methyltransferase activity"/>
    <property type="evidence" value="ECO:0007669"/>
    <property type="project" value="UniProtKB-KW"/>
</dbReference>
<keyword evidence="2" id="KW-0489">Methyltransferase</keyword>
<reference evidence="2 3" key="1">
    <citation type="submission" date="2023-09" db="EMBL/GenBank/DDBJ databases">
        <title>Novel taxa isolated from Blanes Bay.</title>
        <authorList>
            <person name="Rey-Velasco X."/>
            <person name="Lucena T."/>
        </authorList>
    </citation>
    <scope>NUCLEOTIDE SEQUENCE [LARGE SCALE GENOMIC DNA]</scope>
    <source>
        <strain evidence="2 3">S334</strain>
    </source>
</reference>
<accession>A0ABU3L1M6</accession>